<protein>
    <submittedName>
        <fullName evidence="3">Uncharacterized protein LOC112456902</fullName>
    </submittedName>
</protein>
<keyword evidence="2" id="KW-1185">Reference proteome</keyword>
<dbReference type="Proteomes" id="UP000504618">
    <property type="component" value="Unplaced"/>
</dbReference>
<organism evidence="2 3">
    <name type="scientific">Temnothorax curvispinosus</name>
    <dbReference type="NCBI Taxonomy" id="300111"/>
    <lineage>
        <taxon>Eukaryota</taxon>
        <taxon>Metazoa</taxon>
        <taxon>Ecdysozoa</taxon>
        <taxon>Arthropoda</taxon>
        <taxon>Hexapoda</taxon>
        <taxon>Insecta</taxon>
        <taxon>Pterygota</taxon>
        <taxon>Neoptera</taxon>
        <taxon>Endopterygota</taxon>
        <taxon>Hymenoptera</taxon>
        <taxon>Apocrita</taxon>
        <taxon>Aculeata</taxon>
        <taxon>Formicoidea</taxon>
        <taxon>Formicidae</taxon>
        <taxon>Myrmicinae</taxon>
        <taxon>Temnothorax</taxon>
    </lineage>
</organism>
<dbReference type="OrthoDB" id="8194193at2759"/>
<evidence type="ECO:0000313" key="3">
    <source>
        <dbReference type="RefSeq" id="XP_024875468.1"/>
    </source>
</evidence>
<feature type="compositionally biased region" description="Basic residues" evidence="1">
    <location>
        <begin position="319"/>
        <end position="334"/>
    </location>
</feature>
<dbReference type="AlphaFoldDB" id="A0A6J1Q1B2"/>
<accession>A0A6J1Q1B2</accession>
<name>A0A6J1Q1B2_9HYME</name>
<evidence type="ECO:0000313" key="2">
    <source>
        <dbReference type="Proteomes" id="UP000504618"/>
    </source>
</evidence>
<dbReference type="GeneID" id="112456902"/>
<dbReference type="RefSeq" id="XP_024875468.1">
    <property type="nucleotide sequence ID" value="XM_025019700.1"/>
</dbReference>
<sequence>MIFVLLVAGAFALATLRRYSVAQTITLTSFAFFLTSWLNSASGTSANDLQFVPNASDIKPWFQHPCGTRLAASRKMHNSSDSTNIMKRVRTQLRVAQNHFNKTFKDVRIVYSKVYRVLLKEQYKMNWLPKRQLEWYHRELWCLEKGKKAERALPRLYDALQRFSITFHYLREFHLDSNIDVTRGIIKRRTRIIDKAHNQVLRLLCEVEAAMINLALRTSTLNDAFMITDNLHWAKEGDLTLMLIQDWGVLKLYHTFLKDWIKVFRNATTDNTCDRNIKPLAFTPNMPKKWFNGKGTRMPKMRKHKPTRKPGRNNSLRQNLRKGSQRNRLMKKQKGPTLRT</sequence>
<feature type="region of interest" description="Disordered" evidence="1">
    <location>
        <begin position="288"/>
        <end position="340"/>
    </location>
</feature>
<feature type="compositionally biased region" description="Basic residues" evidence="1">
    <location>
        <begin position="297"/>
        <end position="311"/>
    </location>
</feature>
<proteinExistence type="predicted"/>
<evidence type="ECO:0000256" key="1">
    <source>
        <dbReference type="SAM" id="MobiDB-lite"/>
    </source>
</evidence>
<gene>
    <name evidence="3" type="primary">LOC112456902</name>
</gene>
<reference evidence="3" key="1">
    <citation type="submission" date="2025-08" db="UniProtKB">
        <authorList>
            <consortium name="RefSeq"/>
        </authorList>
    </citation>
    <scope>IDENTIFICATION</scope>
    <source>
        <tissue evidence="3">Whole body</tissue>
    </source>
</reference>